<feature type="domain" description="Cytochrome c" evidence="5">
    <location>
        <begin position="437"/>
        <end position="576"/>
    </location>
</feature>
<keyword evidence="2 4" id="KW-0479">Metal-binding</keyword>
<dbReference type="PANTHER" id="PTHR30600:SF4">
    <property type="entry name" value="CYTOCHROME C DOMAIN-CONTAINING PROTEIN"/>
    <property type="match status" value="1"/>
</dbReference>
<reference evidence="6 7" key="1">
    <citation type="submission" date="2013-08" db="EMBL/GenBank/DDBJ databases">
        <authorList>
            <person name="Durkin A.S."/>
            <person name="Haft D.R."/>
            <person name="McCorrison J."/>
            <person name="Torralba M."/>
            <person name="Gillis M."/>
            <person name="Haft D.H."/>
            <person name="Methe B."/>
            <person name="Sutton G."/>
            <person name="Nelson K.E."/>
        </authorList>
    </citation>
    <scope>NUCLEOTIDE SEQUENCE [LARGE SCALE GENOMIC DNA]</scope>
    <source>
        <strain evidence="6 7">F0067</strain>
    </source>
</reference>
<evidence type="ECO:0000256" key="1">
    <source>
        <dbReference type="ARBA" id="ARBA00022617"/>
    </source>
</evidence>
<name>U2QE30_9BACT</name>
<evidence type="ECO:0000259" key="5">
    <source>
        <dbReference type="PROSITE" id="PS51007"/>
    </source>
</evidence>
<dbReference type="GO" id="GO:0009055">
    <property type="term" value="F:electron transfer activity"/>
    <property type="evidence" value="ECO:0007669"/>
    <property type="project" value="InterPro"/>
</dbReference>
<dbReference type="Proteomes" id="UP000016648">
    <property type="component" value="Unassembled WGS sequence"/>
</dbReference>
<dbReference type="SUPFAM" id="SSF46626">
    <property type="entry name" value="Cytochrome c"/>
    <property type="match status" value="1"/>
</dbReference>
<dbReference type="GO" id="GO:0004130">
    <property type="term" value="F:cytochrome-c peroxidase activity"/>
    <property type="evidence" value="ECO:0007669"/>
    <property type="project" value="TreeGrafter"/>
</dbReference>
<keyword evidence="1 4" id="KW-0349">Heme</keyword>
<keyword evidence="3 4" id="KW-0408">Iron</keyword>
<dbReference type="InterPro" id="IPR036909">
    <property type="entry name" value="Cyt_c-like_dom_sf"/>
</dbReference>
<dbReference type="InterPro" id="IPR010538">
    <property type="entry name" value="DHOR"/>
</dbReference>
<dbReference type="EMBL" id="AWEY01000017">
    <property type="protein sequence ID" value="ERK39568.1"/>
    <property type="molecule type" value="Genomic_DNA"/>
</dbReference>
<proteinExistence type="predicted"/>
<gene>
    <name evidence="6" type="ORF">HMPREF9135_2306</name>
</gene>
<accession>U2QE30</accession>
<evidence type="ECO:0000313" key="6">
    <source>
        <dbReference type="EMBL" id="ERK39568.1"/>
    </source>
</evidence>
<dbReference type="PROSITE" id="PS51257">
    <property type="entry name" value="PROKAR_LIPOPROTEIN"/>
    <property type="match status" value="1"/>
</dbReference>
<protein>
    <submittedName>
        <fullName evidence="6">PF06537 domain protein</fullName>
    </submittedName>
</protein>
<dbReference type="GO" id="GO:0046872">
    <property type="term" value="F:metal ion binding"/>
    <property type="evidence" value="ECO:0007669"/>
    <property type="project" value="UniProtKB-KW"/>
</dbReference>
<sequence>MECSKYIHSFMAVIILTMVAACSDDKVEPAQPEAAYVGQPTGNFSADEWYPGGQLGTTDNVSSNSYSDQTPAVDNSQSLSSHFFIGEQMFERQYTETTAPFKGVGPASVRRSCIDCHPEYGHGKRMNQYETRYGNGNGYLLVVYHPTAEGSNDGPYISEVTGMPQTQATSPFLAPIDEKGINMKWEHVTAMESGLPMKFADGETFDLIYPEITIAASAFRTLPVPTNYAVRLESTIGIGGSGLIDAIPNDSIKAQYARTAGYFKRAGLDVKEYVNPSFWDAGANDFTANAWYTSARLGKGKFADGSDASNARFVKRFTYALTRGSLQDGPGANAIWNITNVSRPDRPYLYTTQAWADAMAQNEEVLAKIKADPTSPYFANTDEGIREKVKNLLSPKVNQFDNPWHKFQPDQSADQFYSFMVWHRGLAVPRARNLNDGAVQRGKQLFMEMGCARCHRPKWQTTDDNYWTPMMIADRELPRYKHQTIHPYTDLMQHKLYMKNDIHGSWCRTTPLWGRGLARINTGAEDRLHDCRARNEIEAIMWHAYSKNSHAYGSALKFYNLKKADRDAVVKFLQSI</sequence>
<dbReference type="GO" id="GO:0020037">
    <property type="term" value="F:heme binding"/>
    <property type="evidence" value="ECO:0007669"/>
    <property type="project" value="InterPro"/>
</dbReference>
<evidence type="ECO:0000256" key="2">
    <source>
        <dbReference type="ARBA" id="ARBA00022723"/>
    </source>
</evidence>
<dbReference type="PANTHER" id="PTHR30600">
    <property type="entry name" value="CYTOCHROME C PEROXIDASE-RELATED"/>
    <property type="match status" value="1"/>
</dbReference>
<dbReference type="PROSITE" id="PS51007">
    <property type="entry name" value="CYTC"/>
    <property type="match status" value="1"/>
</dbReference>
<keyword evidence="7" id="KW-1185">Reference proteome</keyword>
<dbReference type="InterPro" id="IPR051395">
    <property type="entry name" value="Cytochrome_c_Peroxidase/MauG"/>
</dbReference>
<dbReference type="Pfam" id="PF06537">
    <property type="entry name" value="DHOR"/>
    <property type="match status" value="1"/>
</dbReference>
<dbReference type="Gene3D" id="1.10.760.10">
    <property type="entry name" value="Cytochrome c-like domain"/>
    <property type="match status" value="1"/>
</dbReference>
<evidence type="ECO:0000256" key="3">
    <source>
        <dbReference type="ARBA" id="ARBA00023004"/>
    </source>
</evidence>
<evidence type="ECO:0000313" key="7">
    <source>
        <dbReference type="Proteomes" id="UP000016648"/>
    </source>
</evidence>
<dbReference type="RefSeq" id="WP_021589410.1">
    <property type="nucleotide sequence ID" value="NZ_AWEY01000017.1"/>
</dbReference>
<dbReference type="AlphaFoldDB" id="U2QE30"/>
<dbReference type="InterPro" id="IPR009056">
    <property type="entry name" value="Cyt_c-like_dom"/>
</dbReference>
<dbReference type="PATRIC" id="fig|1115809.3.peg.1064"/>
<organism evidence="6 7">
    <name type="scientific">Segatella baroniae F0067</name>
    <dbReference type="NCBI Taxonomy" id="1115809"/>
    <lineage>
        <taxon>Bacteria</taxon>
        <taxon>Pseudomonadati</taxon>
        <taxon>Bacteroidota</taxon>
        <taxon>Bacteroidia</taxon>
        <taxon>Bacteroidales</taxon>
        <taxon>Prevotellaceae</taxon>
        <taxon>Segatella</taxon>
    </lineage>
</organism>
<comment type="caution">
    <text evidence="6">The sequence shown here is derived from an EMBL/GenBank/DDBJ whole genome shotgun (WGS) entry which is preliminary data.</text>
</comment>
<evidence type="ECO:0000256" key="4">
    <source>
        <dbReference type="PROSITE-ProRule" id="PRU00433"/>
    </source>
</evidence>